<accession>A0A835GDT1</accession>
<organism evidence="1 2">
    <name type="scientific">Spodoptera exigua</name>
    <name type="common">Beet armyworm</name>
    <name type="synonym">Noctua fulgens</name>
    <dbReference type="NCBI Taxonomy" id="7107"/>
    <lineage>
        <taxon>Eukaryota</taxon>
        <taxon>Metazoa</taxon>
        <taxon>Ecdysozoa</taxon>
        <taxon>Arthropoda</taxon>
        <taxon>Hexapoda</taxon>
        <taxon>Insecta</taxon>
        <taxon>Pterygota</taxon>
        <taxon>Neoptera</taxon>
        <taxon>Endopterygota</taxon>
        <taxon>Lepidoptera</taxon>
        <taxon>Glossata</taxon>
        <taxon>Ditrysia</taxon>
        <taxon>Noctuoidea</taxon>
        <taxon>Noctuidae</taxon>
        <taxon>Amphipyrinae</taxon>
        <taxon>Spodoptera</taxon>
    </lineage>
</organism>
<dbReference type="SUPFAM" id="SSF48371">
    <property type="entry name" value="ARM repeat"/>
    <property type="match status" value="2"/>
</dbReference>
<dbReference type="Proteomes" id="UP000648187">
    <property type="component" value="Unassembled WGS sequence"/>
</dbReference>
<reference evidence="1" key="1">
    <citation type="submission" date="2020-08" db="EMBL/GenBank/DDBJ databases">
        <title>Spodoptera exigua strain:BAW_Kor-Di-RS1 Genome sequencing and assembly.</title>
        <authorList>
            <person name="Kim J."/>
            <person name="Nam H.Y."/>
            <person name="Kwon M."/>
            <person name="Choi J.H."/>
            <person name="Cho S.R."/>
            <person name="Kim G.-H."/>
        </authorList>
    </citation>
    <scope>NUCLEOTIDE SEQUENCE</scope>
    <source>
        <strain evidence="1">BAW_Kor-Di-RS1</strain>
        <tissue evidence="1">Whole-body</tissue>
    </source>
</reference>
<gene>
    <name evidence="1" type="ORF">HW555_008095</name>
</gene>
<protein>
    <submittedName>
        <fullName evidence="1">Uncharacterized protein</fullName>
    </submittedName>
</protein>
<name>A0A835GDT1_SPOEX</name>
<dbReference type="Gene3D" id="1.25.10.10">
    <property type="entry name" value="Leucine-rich Repeat Variant"/>
    <property type="match status" value="2"/>
</dbReference>
<evidence type="ECO:0000313" key="1">
    <source>
        <dbReference type="EMBL" id="KAF9413827.1"/>
    </source>
</evidence>
<sequence>MPVSVIFVTQFTEVGYGGVLPRAHKLESTQPFLSAPNVDVTVAQLGHGRQGLKLLIHDLSSNKNLTRQRAIHTLLDQVVCPEKAYYLMEKDVVYKLTGLMTDKEPIIREKVAIIFSLLGNYKIGRKKILSRPVFIDNIISMIMEDRKEIRYAASLCLKTLTRDRCACEIIIKNDKIIESLLKMIKHDYMEIVLYHLNSLKNLSDWDPVKPLKMNAFQVLKRLLLFNRNRVVQAAMDCLAVLCRHEIGKQLADSYDLNKLLLYYLYVQNVPVVRATLGLLQYTTITTRSKWRAKEFAQRLIRHLTRLTYCQTQPLIQLRAMQVLINLCDNADMRVEVKEKWNVFKELVRKITDKMMSANKNSYLQLQSTVNPRLVNKAVRRAMRKTQFDPHDAKCLTKKNTDSVLCTTIAIPLSPSDVQRCITSFLSYVVVCLEIPAAQRMKSMQPSLYGPCTDITRATLGFERVGLRHINRDINSSDTFVKLRAIHSLLDQVRISENAMFLVSLNVTNKLIVLLTDQDPVVREKVCLILTILGNYYQARKRIMAEPDAIDNLMFLIMRDRKEIRYAAARCLTTLTRFEAETIIKSENIVENLVKMVKHEHEGIVLLHLESLTNLAEWNPELPLKANAFKVMLKLILYRDNRIIDAAMNCLMHLCKHEVGQKLADKYDLTRFLLPYLESDNLDIMISSLGLMAYTTVRTSAKWRVKEFIYTLSRRIVFLCITQDIPVLQLRAMQVLINMCDCSDIREFIKGNLETYIIDSIKVRTPEQWDGTTEPRKYGIEFSHDYRTRYIEGAETIKNDTGDYVDSVSVSNYLQRVRDTKEHLLKVMNCKPYLENEAKK</sequence>
<dbReference type="EMBL" id="JACKWZ010000150">
    <property type="protein sequence ID" value="KAF9413827.1"/>
    <property type="molecule type" value="Genomic_DNA"/>
</dbReference>
<dbReference type="AlphaFoldDB" id="A0A835GDT1"/>
<dbReference type="PANTHER" id="PTHR15599:SF1">
    <property type="entry name" value="RADIAL SPOKE HEAD 14 HOMOLOG"/>
    <property type="match status" value="1"/>
</dbReference>
<dbReference type="PANTHER" id="PTHR15599">
    <property type="entry name" value="RTDR1"/>
    <property type="match status" value="1"/>
</dbReference>
<dbReference type="InterPro" id="IPR016024">
    <property type="entry name" value="ARM-type_fold"/>
</dbReference>
<dbReference type="InterPro" id="IPR011989">
    <property type="entry name" value="ARM-like"/>
</dbReference>
<evidence type="ECO:0000313" key="2">
    <source>
        <dbReference type="Proteomes" id="UP000648187"/>
    </source>
</evidence>
<dbReference type="InterPro" id="IPR042856">
    <property type="entry name" value="RSP14"/>
</dbReference>
<comment type="caution">
    <text evidence="1">The sequence shown here is derived from an EMBL/GenBank/DDBJ whole genome shotgun (WGS) entry which is preliminary data.</text>
</comment>
<proteinExistence type="predicted"/>
<keyword evidence="2" id="KW-1185">Reference proteome</keyword>